<comment type="caution">
    <text evidence="5">The sequence shown here is derived from an EMBL/GenBank/DDBJ whole genome shotgun (WGS) entry which is preliminary data.</text>
</comment>
<dbReference type="GO" id="GO:0004672">
    <property type="term" value="F:protein kinase activity"/>
    <property type="evidence" value="ECO:0007669"/>
    <property type="project" value="InterPro"/>
</dbReference>
<feature type="region of interest" description="Disordered" evidence="3">
    <location>
        <begin position="137"/>
        <end position="214"/>
    </location>
</feature>
<evidence type="ECO:0000256" key="2">
    <source>
        <dbReference type="ARBA" id="ARBA00023242"/>
    </source>
</evidence>
<feature type="compositionally biased region" description="Polar residues" evidence="3">
    <location>
        <begin position="194"/>
        <end position="207"/>
    </location>
</feature>
<dbReference type="EMBL" id="JABBWM010000021">
    <property type="protein sequence ID" value="KAG2110231.1"/>
    <property type="molecule type" value="Genomic_DNA"/>
</dbReference>
<dbReference type="RefSeq" id="XP_041293909.1">
    <property type="nucleotide sequence ID" value="XM_041428203.1"/>
</dbReference>
<dbReference type="Pfam" id="PF07714">
    <property type="entry name" value="PK_Tyr_Ser-Thr"/>
    <property type="match status" value="1"/>
</dbReference>
<dbReference type="InterPro" id="IPR001245">
    <property type="entry name" value="Ser-Thr/Tyr_kinase_cat_dom"/>
</dbReference>
<dbReference type="OrthoDB" id="5419315at2759"/>
<dbReference type="Gene3D" id="1.10.510.10">
    <property type="entry name" value="Transferase(Phosphotransferase) domain 1"/>
    <property type="match status" value="1"/>
</dbReference>
<proteinExistence type="predicted"/>
<dbReference type="GO" id="GO:0005634">
    <property type="term" value="C:nucleus"/>
    <property type="evidence" value="ECO:0007669"/>
    <property type="project" value="UniProtKB-SubCell"/>
</dbReference>
<comment type="subcellular location">
    <subcellularLocation>
        <location evidence="1">Nucleus</location>
    </subcellularLocation>
</comment>
<evidence type="ECO:0000313" key="6">
    <source>
        <dbReference type="Proteomes" id="UP000823399"/>
    </source>
</evidence>
<evidence type="ECO:0000259" key="4">
    <source>
        <dbReference type="PROSITE" id="PS50011"/>
    </source>
</evidence>
<keyword evidence="6" id="KW-1185">Reference proteome</keyword>
<dbReference type="InterPro" id="IPR011009">
    <property type="entry name" value="Kinase-like_dom_sf"/>
</dbReference>
<name>A0A9P7F815_9AGAM</name>
<dbReference type="PANTHER" id="PTHR37534">
    <property type="entry name" value="TRANSCRIPTIONAL ACTIVATOR PROTEIN UGA3"/>
    <property type="match status" value="1"/>
</dbReference>
<dbReference type="InterPro" id="IPR021858">
    <property type="entry name" value="Fun_TF"/>
</dbReference>
<sequence length="699" mass="77988">MTYLMKMDCHPGALRWTAPELFSEESARAATTQSDMYSFGGIMLQVLTGNTPWSHLTNIPALLLKVVSGTIHPRPDNCSITDQQWNFMTRCWSTTALNRPPAEEAVQFLNSALCTSTSPQTPSLSISIAASPSILTDCTSPSTSPQTPTSSISSDEQHPGIARNDCLLGDTDARKTPIDDQEPSILSLSADYASPNTSPQTPTLSISSDERHPGIARNDYLRGDTDARLPVMQDIDSPLDARENYPGVMLPAYPSTTYTTSLDPSWTQSILPRPHTSDFSAMYQASFPDEDDNNVIIPSGYFLPQPTNTIQYNWFNLNMQQNASLQHYMQHVLRIQYLHADGSIDKLIWNLIHSSDSAREAACLLADLHRKSTQGAIGFTAPTDHDVYARIQSAPVIPVTEGDTFASLCMVSYFLFSGGQGEWQAFLDGACEFSIKFLQRKHHAPDWALSLCSDSMQIVIKTSMWFDVLASVTLIRRPKFLDVLRSLYDPATAVDNGRPELSMMGVMGCENRIVLALAEIADLACWKDECRRAGGLSVFELVRRGQNIEAILKITNDPDYLQGFESEKLRRRRLTSDVFRASALVYLHSVVSGDHPQCPEIMSNIAETVKCLRRADDVSANTSRHVVRSVVFSICICGCLTDVLHYREYFLRRLQEQQTETVGNCTQVAELMKEVWRSREQGEPVDWRVVMQQSQMLLV</sequence>
<feature type="domain" description="Protein kinase" evidence="4">
    <location>
        <begin position="1"/>
        <end position="113"/>
    </location>
</feature>
<protein>
    <submittedName>
        <fullName evidence="5">Fungal-specific transcription factor domain-containing protein</fullName>
    </submittedName>
</protein>
<dbReference type="AlphaFoldDB" id="A0A9P7F815"/>
<dbReference type="Pfam" id="PF11951">
    <property type="entry name" value="Fungal_trans_2"/>
    <property type="match status" value="1"/>
</dbReference>
<organism evidence="5 6">
    <name type="scientific">Suillus discolor</name>
    <dbReference type="NCBI Taxonomy" id="1912936"/>
    <lineage>
        <taxon>Eukaryota</taxon>
        <taxon>Fungi</taxon>
        <taxon>Dikarya</taxon>
        <taxon>Basidiomycota</taxon>
        <taxon>Agaricomycotina</taxon>
        <taxon>Agaricomycetes</taxon>
        <taxon>Agaricomycetidae</taxon>
        <taxon>Boletales</taxon>
        <taxon>Suillineae</taxon>
        <taxon>Suillaceae</taxon>
        <taxon>Suillus</taxon>
    </lineage>
</organism>
<dbReference type="GeneID" id="64690462"/>
<dbReference type="PANTHER" id="PTHR37534:SF20">
    <property type="entry name" value="PRO1A C6 ZINK-FINGER PROTEIN"/>
    <property type="match status" value="1"/>
</dbReference>
<reference evidence="5" key="1">
    <citation type="journal article" date="2020" name="New Phytol.">
        <title>Comparative genomics reveals dynamic genome evolution in host specialist ectomycorrhizal fungi.</title>
        <authorList>
            <person name="Lofgren L.A."/>
            <person name="Nguyen N.H."/>
            <person name="Vilgalys R."/>
            <person name="Ruytinx J."/>
            <person name="Liao H.L."/>
            <person name="Branco S."/>
            <person name="Kuo A."/>
            <person name="LaButti K."/>
            <person name="Lipzen A."/>
            <person name="Andreopoulos W."/>
            <person name="Pangilinan J."/>
            <person name="Riley R."/>
            <person name="Hundley H."/>
            <person name="Na H."/>
            <person name="Barry K."/>
            <person name="Grigoriev I.V."/>
            <person name="Stajich J.E."/>
            <person name="Kennedy P.G."/>
        </authorList>
    </citation>
    <scope>NUCLEOTIDE SEQUENCE</scope>
    <source>
        <strain evidence="5">FC423</strain>
    </source>
</reference>
<gene>
    <name evidence="5" type="ORF">F5147DRAFT_133675</name>
</gene>
<accession>A0A9P7F815</accession>
<evidence type="ECO:0000256" key="3">
    <source>
        <dbReference type="SAM" id="MobiDB-lite"/>
    </source>
</evidence>
<keyword evidence="2" id="KW-0539">Nucleus</keyword>
<feature type="compositionally biased region" description="Low complexity" evidence="3">
    <location>
        <begin position="137"/>
        <end position="154"/>
    </location>
</feature>
<dbReference type="GO" id="GO:0005524">
    <property type="term" value="F:ATP binding"/>
    <property type="evidence" value="ECO:0007669"/>
    <property type="project" value="InterPro"/>
</dbReference>
<evidence type="ECO:0000313" key="5">
    <source>
        <dbReference type="EMBL" id="KAG2110231.1"/>
    </source>
</evidence>
<evidence type="ECO:0000256" key="1">
    <source>
        <dbReference type="ARBA" id="ARBA00004123"/>
    </source>
</evidence>
<dbReference type="Proteomes" id="UP000823399">
    <property type="component" value="Unassembled WGS sequence"/>
</dbReference>
<dbReference type="PROSITE" id="PS50011">
    <property type="entry name" value="PROTEIN_KINASE_DOM"/>
    <property type="match status" value="1"/>
</dbReference>
<dbReference type="SUPFAM" id="SSF56112">
    <property type="entry name" value="Protein kinase-like (PK-like)"/>
    <property type="match status" value="1"/>
</dbReference>
<dbReference type="InterPro" id="IPR000719">
    <property type="entry name" value="Prot_kinase_dom"/>
</dbReference>